<protein>
    <recommendedName>
        <fullName evidence="1">PIN like domain-containing protein</fullName>
    </recommendedName>
</protein>
<proteinExistence type="predicted"/>
<keyword evidence="3" id="KW-1185">Reference proteome</keyword>
<dbReference type="Proteomes" id="UP000297983">
    <property type="component" value="Unassembled WGS sequence"/>
</dbReference>
<comment type="caution">
    <text evidence="2">The sequence shown here is derived from an EMBL/GenBank/DDBJ whole genome shotgun (WGS) entry which is preliminary data.</text>
</comment>
<dbReference type="Pfam" id="PF18476">
    <property type="entry name" value="PIN_8"/>
    <property type="match status" value="1"/>
</dbReference>
<evidence type="ECO:0000259" key="1">
    <source>
        <dbReference type="Pfam" id="PF18476"/>
    </source>
</evidence>
<dbReference type="AlphaFoldDB" id="A0A4R9AU27"/>
<sequence>MLEKLRDRLWIPAQVGLEFQVHRLGVIDDQKAAFGQIAKALESTRSTFESKVREFKNHSTLDSEALLSQYGAAIDALAAELTRQEAAQPPHSDRGFPRDDIWESVTALFDGRVGKPYTETELAAVHNEGTSRYAKEVPPGYKDSSKGEPGKYGDLVLWKQLLDRSNEKQDAAIFVTADSKEDWWRVVKGQRLGPRAELVDEYFASSGKRIHFYSPEQFLRHAQSRVSVTVSARSLDEVEDVSSQADKTRATAERRLVDLQGMRASAKRVLDRTTGDGADRTVERLRMQILRSREQAFGERNKLVSQRNRLLFMQASQVHADSDQSEDSRLLLSHVTETGEDLDARLSELDQQLRRIDRHNKLENDNAERQVEILDNEIDDIVMLLAELGD</sequence>
<dbReference type="EMBL" id="SOHL01000020">
    <property type="protein sequence ID" value="TFD69924.1"/>
    <property type="molecule type" value="Genomic_DNA"/>
</dbReference>
<accession>A0A4R9AU27</accession>
<reference evidence="2 3" key="1">
    <citation type="submission" date="2019-03" db="EMBL/GenBank/DDBJ databases">
        <title>Genomics of glacier-inhabiting Cryobacterium strains.</title>
        <authorList>
            <person name="Liu Q."/>
            <person name="Xin Y.-H."/>
        </authorList>
    </citation>
    <scope>NUCLEOTIDE SEQUENCE [LARGE SCALE GENOMIC DNA]</scope>
    <source>
        <strain evidence="2 3">Hz16</strain>
    </source>
</reference>
<feature type="domain" description="PIN like" evidence="1">
    <location>
        <begin position="2"/>
        <end position="198"/>
    </location>
</feature>
<evidence type="ECO:0000313" key="2">
    <source>
        <dbReference type="EMBL" id="TFD69924.1"/>
    </source>
</evidence>
<gene>
    <name evidence="2" type="ORF">E3T50_11575</name>
</gene>
<name>A0A4R9AU27_9MICO</name>
<dbReference type="InterPro" id="IPR041578">
    <property type="entry name" value="PIN_8"/>
</dbReference>
<organism evidence="2 3">
    <name type="scientific">Cryobacterium gelidum</name>
    <dbReference type="NCBI Taxonomy" id="1259164"/>
    <lineage>
        <taxon>Bacteria</taxon>
        <taxon>Bacillati</taxon>
        <taxon>Actinomycetota</taxon>
        <taxon>Actinomycetes</taxon>
        <taxon>Micrococcales</taxon>
        <taxon>Microbacteriaceae</taxon>
        <taxon>Cryobacterium</taxon>
    </lineage>
</organism>
<evidence type="ECO:0000313" key="3">
    <source>
        <dbReference type="Proteomes" id="UP000297983"/>
    </source>
</evidence>